<keyword evidence="4 5" id="KW-0472">Membrane</keyword>
<proteinExistence type="predicted"/>
<evidence type="ECO:0000256" key="3">
    <source>
        <dbReference type="ARBA" id="ARBA00022989"/>
    </source>
</evidence>
<dbReference type="EMBL" id="CP049889">
    <property type="protein sequence ID" value="QIK51210.1"/>
    <property type="molecule type" value="Genomic_DNA"/>
</dbReference>
<feature type="transmembrane region" description="Helical" evidence="5">
    <location>
        <begin position="340"/>
        <end position="361"/>
    </location>
</feature>
<dbReference type="Proteomes" id="UP000501830">
    <property type="component" value="Chromosome"/>
</dbReference>
<evidence type="ECO:0000256" key="4">
    <source>
        <dbReference type="ARBA" id="ARBA00023136"/>
    </source>
</evidence>
<keyword evidence="2 5" id="KW-0812">Transmembrane</keyword>
<feature type="transmembrane region" description="Helical" evidence="5">
    <location>
        <begin position="247"/>
        <end position="266"/>
    </location>
</feature>
<feature type="transmembrane region" description="Helical" evidence="5">
    <location>
        <begin position="30"/>
        <end position="47"/>
    </location>
</feature>
<keyword evidence="3 5" id="KW-1133">Transmembrane helix</keyword>
<keyword evidence="8" id="KW-1185">Reference proteome</keyword>
<keyword evidence="7" id="KW-0436">Ligase</keyword>
<gene>
    <name evidence="7" type="ORF">G7058_03550</name>
</gene>
<feature type="transmembrane region" description="Helical" evidence="5">
    <location>
        <begin position="373"/>
        <end position="392"/>
    </location>
</feature>
<dbReference type="InterPro" id="IPR007016">
    <property type="entry name" value="O-antigen_ligase-rel_domated"/>
</dbReference>
<feature type="domain" description="O-antigen ligase-related" evidence="6">
    <location>
        <begin position="206"/>
        <end position="353"/>
    </location>
</feature>
<organism evidence="7 8">
    <name type="scientific">Jeotgalibaca porci</name>
    <dbReference type="NCBI Taxonomy" id="1868793"/>
    <lineage>
        <taxon>Bacteria</taxon>
        <taxon>Bacillati</taxon>
        <taxon>Bacillota</taxon>
        <taxon>Bacilli</taxon>
        <taxon>Lactobacillales</taxon>
        <taxon>Carnobacteriaceae</taxon>
        <taxon>Jeotgalibaca</taxon>
    </lineage>
</organism>
<evidence type="ECO:0000259" key="6">
    <source>
        <dbReference type="Pfam" id="PF04932"/>
    </source>
</evidence>
<dbReference type="PANTHER" id="PTHR37422">
    <property type="entry name" value="TEICHURONIC ACID BIOSYNTHESIS PROTEIN TUAE"/>
    <property type="match status" value="1"/>
</dbReference>
<feature type="transmembrane region" description="Helical" evidence="5">
    <location>
        <begin position="59"/>
        <end position="81"/>
    </location>
</feature>
<dbReference type="Pfam" id="PF04932">
    <property type="entry name" value="Wzy_C"/>
    <property type="match status" value="1"/>
</dbReference>
<accession>A0A6G7WG29</accession>
<feature type="transmembrane region" description="Helical" evidence="5">
    <location>
        <begin position="199"/>
        <end position="215"/>
    </location>
</feature>
<dbReference type="GO" id="GO:0016874">
    <property type="term" value="F:ligase activity"/>
    <property type="evidence" value="ECO:0007669"/>
    <property type="project" value="UniProtKB-KW"/>
</dbReference>
<feature type="transmembrane region" description="Helical" evidence="5">
    <location>
        <begin position="120"/>
        <end position="143"/>
    </location>
</feature>
<dbReference type="GO" id="GO:0016020">
    <property type="term" value="C:membrane"/>
    <property type="evidence" value="ECO:0007669"/>
    <property type="project" value="UniProtKB-SubCell"/>
</dbReference>
<dbReference type="InterPro" id="IPR051533">
    <property type="entry name" value="WaaL-like"/>
</dbReference>
<evidence type="ECO:0000256" key="2">
    <source>
        <dbReference type="ARBA" id="ARBA00022692"/>
    </source>
</evidence>
<dbReference type="AlphaFoldDB" id="A0A6G7WG29"/>
<feature type="transmembrane region" description="Helical" evidence="5">
    <location>
        <begin position="404"/>
        <end position="419"/>
    </location>
</feature>
<name>A0A6G7WG29_9LACT</name>
<feature type="transmembrane region" description="Helical" evidence="5">
    <location>
        <begin position="87"/>
        <end position="108"/>
    </location>
</feature>
<evidence type="ECO:0000256" key="1">
    <source>
        <dbReference type="ARBA" id="ARBA00004141"/>
    </source>
</evidence>
<reference evidence="7 8" key="1">
    <citation type="journal article" date="2017" name="Int. J. Syst. Evol. Microbiol.">
        <title>Jeotgalibaca porci sp. nov. and Jeotgalibaca arthritidis sp. nov., isolated from pigs, and emended description of the genus Jeotgalibaca.</title>
        <authorList>
            <person name="Zamora L."/>
            <person name="Perez-Sancho M."/>
            <person name="Dominguez L."/>
            <person name="Fernandez-Garayzabal J.F."/>
            <person name="Vela A.I."/>
        </authorList>
    </citation>
    <scope>NUCLEOTIDE SEQUENCE [LARGE SCALE GENOMIC DNA]</scope>
    <source>
        <strain evidence="7 8">CCUG 69148</strain>
    </source>
</reference>
<comment type="subcellular location">
    <subcellularLocation>
        <location evidence="1">Membrane</location>
        <topology evidence="1">Multi-pass membrane protein</topology>
    </subcellularLocation>
</comment>
<dbReference type="KEGG" id="jpo:G7058_03550"/>
<protein>
    <submittedName>
        <fullName evidence="7">O-antigen ligase family protein</fullName>
    </submittedName>
</protein>
<evidence type="ECO:0000256" key="5">
    <source>
        <dbReference type="SAM" id="Phobius"/>
    </source>
</evidence>
<feature type="transmembrane region" description="Helical" evidence="5">
    <location>
        <begin position="174"/>
        <end position="192"/>
    </location>
</feature>
<sequence>MKKLVYLMILAVFFGTQILAINVGFKLSLYRVLFLTISFIFLTLVINNDERVRFYPNKISNQYTLFYCWWVVSSLLSVIWVENIGGWIRANLFITIGILSIIYIQLFIKEKKDLMSVFKIIALGTNIHILLGLTELITGRYQWASQHFMTKYRPGSNGFFSRIPISIYPNENDYATMLLMGSFFILLLFKLSDKLYKKAFLLLSWLLAIFLMNQTSSRANVLALLMGLGVMFMAYIAPIISRRFVQVVTGITGGAVIALLIGMPAMRSKVSALLYLFSPEKEFAGTSNEIRINLLRNGLTFVRETFGFGVGAGNVEYWMANKAAYQTGGMTNMHNWWMEIITAYGLITFILYLFVYFGMILKSYHYYRYSNDYFVRQVSLINLGYLVAFTMSSISSATNIVNEWQWLVFGIMLAFYSYCERISVRNQLSIPKDNYNFTFLGGNHG</sequence>
<evidence type="ECO:0000313" key="8">
    <source>
        <dbReference type="Proteomes" id="UP000501830"/>
    </source>
</evidence>
<feature type="transmembrane region" description="Helical" evidence="5">
    <location>
        <begin position="221"/>
        <end position="240"/>
    </location>
</feature>
<dbReference type="PANTHER" id="PTHR37422:SF23">
    <property type="entry name" value="TEICHURONIC ACID BIOSYNTHESIS PROTEIN TUAE"/>
    <property type="match status" value="1"/>
</dbReference>
<evidence type="ECO:0000313" key="7">
    <source>
        <dbReference type="EMBL" id="QIK51210.1"/>
    </source>
</evidence>